<dbReference type="SUPFAM" id="SSF53807">
    <property type="entry name" value="Helical backbone' metal receptor"/>
    <property type="match status" value="1"/>
</dbReference>
<dbReference type="Gene3D" id="3.40.50.1980">
    <property type="entry name" value="Nitrogenase molybdenum iron protein domain"/>
    <property type="match status" value="1"/>
</dbReference>
<dbReference type="EMBL" id="FMUX01000006">
    <property type="protein sequence ID" value="SCY28911.1"/>
    <property type="molecule type" value="Genomic_DNA"/>
</dbReference>
<dbReference type="RefSeq" id="WP_092210580.1">
    <property type="nucleotide sequence ID" value="NZ_FMUX01000006.1"/>
</dbReference>
<evidence type="ECO:0000313" key="1">
    <source>
        <dbReference type="EMBL" id="SCY28911.1"/>
    </source>
</evidence>
<dbReference type="AlphaFoldDB" id="A0A1G5EQ73"/>
<name>A0A1G5EQ73_9BACT</name>
<dbReference type="Proteomes" id="UP000198870">
    <property type="component" value="Unassembled WGS sequence"/>
</dbReference>
<sequence>MSEPTEMRNLIMIGDKLAHTARALGVLPRAMVTSQIPLIEDFFPGIDHLECTRCIMTTKRRILHTAAKRGGIQKILLEKDTATSDYWCGLNPSEMESELTSDGYEVSVVDFSQGIHHGIRDTGRVLERDKLAERLVRHYDAQLEEVNALLPLGGKKCVAAFVGFMHPMTHENFLIPQACDSFLNQKVMEPLGLDNALDGLGPLDELPPAEMLQRLTQTAPEVIVITGNAQAGLMAIRDATDADPAFREVPAVKNHAIHALPACSGGEPADYPQILGAWAHALGHKERGTI</sequence>
<accession>A0A1G5EQ73</accession>
<keyword evidence="2" id="KW-1185">Reference proteome</keyword>
<organism evidence="1 2">
    <name type="scientific">Desulfoluna spongiiphila</name>
    <dbReference type="NCBI Taxonomy" id="419481"/>
    <lineage>
        <taxon>Bacteria</taxon>
        <taxon>Pseudomonadati</taxon>
        <taxon>Thermodesulfobacteriota</taxon>
        <taxon>Desulfobacteria</taxon>
        <taxon>Desulfobacterales</taxon>
        <taxon>Desulfolunaceae</taxon>
        <taxon>Desulfoluna</taxon>
    </lineage>
</organism>
<gene>
    <name evidence="1" type="ORF">SAMN05216233_106142</name>
</gene>
<evidence type="ECO:0000313" key="2">
    <source>
        <dbReference type="Proteomes" id="UP000198870"/>
    </source>
</evidence>
<dbReference type="OrthoDB" id="5413369at2"/>
<protein>
    <submittedName>
        <fullName evidence="1">Substrate-binding protein</fullName>
    </submittedName>
</protein>
<reference evidence="1 2" key="1">
    <citation type="submission" date="2016-10" db="EMBL/GenBank/DDBJ databases">
        <authorList>
            <person name="de Groot N.N."/>
        </authorList>
    </citation>
    <scope>NUCLEOTIDE SEQUENCE [LARGE SCALE GENOMIC DNA]</scope>
    <source>
        <strain evidence="1 2">AA1</strain>
    </source>
</reference>
<dbReference type="STRING" id="419481.SAMN05216233_106142"/>
<proteinExistence type="predicted"/>